<evidence type="ECO:0000313" key="11">
    <source>
        <dbReference type="Proteomes" id="UP000245880"/>
    </source>
</evidence>
<dbReference type="AlphaFoldDB" id="A0A316AE88"/>
<dbReference type="InterPro" id="IPR036942">
    <property type="entry name" value="Beta-barrel_TonB_sf"/>
</dbReference>
<reference evidence="10 11" key="1">
    <citation type="submission" date="2018-03" db="EMBL/GenBank/DDBJ databases">
        <title>Genomic Encyclopedia of Archaeal and Bacterial Type Strains, Phase II (KMG-II): from individual species to whole genera.</title>
        <authorList>
            <person name="Goeker M."/>
        </authorList>
    </citation>
    <scope>NUCLEOTIDE SEQUENCE [LARGE SCALE GENOMIC DNA]</scope>
    <source>
        <strain evidence="10 11">DSM 100346</strain>
    </source>
</reference>
<evidence type="ECO:0000313" key="10">
    <source>
        <dbReference type="EMBL" id="PWJ55941.1"/>
    </source>
</evidence>
<accession>A0A316AE88</accession>
<evidence type="ECO:0000259" key="9">
    <source>
        <dbReference type="Pfam" id="PF07715"/>
    </source>
</evidence>
<protein>
    <submittedName>
        <fullName evidence="10">TonB-dependent receptor-like protein</fullName>
    </submittedName>
</protein>
<evidence type="ECO:0000256" key="5">
    <source>
        <dbReference type="ARBA" id="ARBA00022729"/>
    </source>
</evidence>
<keyword evidence="3" id="KW-1134">Transmembrane beta strand</keyword>
<keyword evidence="4" id="KW-0812">Transmembrane</keyword>
<dbReference type="SUPFAM" id="SSF56935">
    <property type="entry name" value="Porins"/>
    <property type="match status" value="1"/>
</dbReference>
<dbReference type="PANTHER" id="PTHR30069">
    <property type="entry name" value="TONB-DEPENDENT OUTER MEMBRANE RECEPTOR"/>
    <property type="match status" value="1"/>
</dbReference>
<sequence length="950" mass="105168">MKRVIITLLLAILHQVSQAQQASPPLTGKVVDGLTQEPIPGVSVVMKGSGHGTITDAMGHFSLAVTVSMPFMLQISSLGYDSQEVLIQNLESQHIALVAQAIQAQEIIITASRMGERSPLSIERLNLKAIAQSAGPSYYDAIENLKGVQLTTSSLTFKVPNTRGFNAPNNYRFAQLVDGIDMQAATLGVSLGNTMGPTELDIESIAITPGAAGAAYGMNAINGMALLTTKSPFLYPGWGIYHKTGVNHIDHKDHATAILTETAIRYAKVFTERLALKINMSYLRGIDWISNTATDQNTNDLNTANPNFAELYTAKHPAYDAWNRYGDESNNNNLITVQYQGQAQTFNVRRTGYWEKDLYEPTVKTSKVDLGLYYRWPRSLTLAYQYRYGQMDGLFQRGNKIKLNGVNIQNHRISLEGNGLKWNAYMTLEDTGHSYNLKPTADNLDLNNGTNAIWAGRFQKSLQEHIDGGTGLSEAFLIARQEADKGRVEPGTKAFEELKRTITGINNWDIAANVAGAPATGGSALRQRSTTYHSDLQYYLSNRLKSVELLVGVQYRIYSIVPDGNNFVDFSRPISERTQPMEDGTFGKRIPYQVFGAYVSASKDLLKDQLKLTLSTRIDHNPEYKPKINPRLAMVYTVSERNHVRFSIQDGYRFPSLFEALSFTNNGNVRRVGGLARVNAGLGFNDNSYTLASVSKFMMAAQSDFDHGKDQGQVLEANKGLLMAANLKALRPEQISTIEIGYRSVLFSNQLVVDWDAYGNCYKDFLGQVEVAVPNTGTIGSPEAITDMLDRSTQTRYRVYTNAQSPQISYGSSLGLSYYPYLKYILTTNISFNKMIPNKGNDLFVTGFNTPSLVSNIGLSNKEIVKNIGFSVMYRWQQAFDWLSPLANGKVPAIRNVDAQLTISSSTQPLRLKVGGTNIFNSRYIQYAAGPTIGALYYLSITYDGPSHRQ</sequence>
<dbReference type="Gene3D" id="2.60.40.1120">
    <property type="entry name" value="Carboxypeptidase-like, regulatory domain"/>
    <property type="match status" value="1"/>
</dbReference>
<dbReference type="InterPro" id="IPR039426">
    <property type="entry name" value="TonB-dep_rcpt-like"/>
</dbReference>
<dbReference type="GO" id="GO:0015344">
    <property type="term" value="F:siderophore uptake transmembrane transporter activity"/>
    <property type="evidence" value="ECO:0007669"/>
    <property type="project" value="TreeGrafter"/>
</dbReference>
<comment type="caution">
    <text evidence="10">The sequence shown here is derived from an EMBL/GenBank/DDBJ whole genome shotgun (WGS) entry which is preliminary data.</text>
</comment>
<evidence type="ECO:0000256" key="1">
    <source>
        <dbReference type="ARBA" id="ARBA00004571"/>
    </source>
</evidence>
<dbReference type="Pfam" id="PF07715">
    <property type="entry name" value="Plug"/>
    <property type="match status" value="1"/>
</dbReference>
<dbReference type="RefSeq" id="WP_109676770.1">
    <property type="nucleotide sequence ID" value="NZ_QGDT01000012.1"/>
</dbReference>
<proteinExistence type="predicted"/>
<evidence type="ECO:0000256" key="7">
    <source>
        <dbReference type="ARBA" id="ARBA00023237"/>
    </source>
</evidence>
<evidence type="ECO:0000256" key="2">
    <source>
        <dbReference type="ARBA" id="ARBA00022448"/>
    </source>
</evidence>
<dbReference type="EMBL" id="QGDT01000012">
    <property type="protein sequence ID" value="PWJ55941.1"/>
    <property type="molecule type" value="Genomic_DNA"/>
</dbReference>
<evidence type="ECO:0000256" key="6">
    <source>
        <dbReference type="ARBA" id="ARBA00023136"/>
    </source>
</evidence>
<dbReference type="GO" id="GO:0044718">
    <property type="term" value="P:siderophore transmembrane transport"/>
    <property type="evidence" value="ECO:0007669"/>
    <property type="project" value="TreeGrafter"/>
</dbReference>
<dbReference type="InterPro" id="IPR037066">
    <property type="entry name" value="Plug_dom_sf"/>
</dbReference>
<feature type="chain" id="PRO_5016459151" evidence="8">
    <location>
        <begin position="20"/>
        <end position="950"/>
    </location>
</feature>
<keyword evidence="10" id="KW-0675">Receptor</keyword>
<keyword evidence="11" id="KW-1185">Reference proteome</keyword>
<gene>
    <name evidence="10" type="ORF">CLV98_11235</name>
</gene>
<evidence type="ECO:0000256" key="3">
    <source>
        <dbReference type="ARBA" id="ARBA00022452"/>
    </source>
</evidence>
<dbReference type="Proteomes" id="UP000245880">
    <property type="component" value="Unassembled WGS sequence"/>
</dbReference>
<dbReference type="OrthoDB" id="1109208at2"/>
<keyword evidence="5 8" id="KW-0732">Signal</keyword>
<keyword evidence="2" id="KW-0813">Transport</keyword>
<evidence type="ECO:0000256" key="4">
    <source>
        <dbReference type="ARBA" id="ARBA00022692"/>
    </source>
</evidence>
<dbReference type="Gene3D" id="2.170.130.10">
    <property type="entry name" value="TonB-dependent receptor, plug domain"/>
    <property type="match status" value="1"/>
</dbReference>
<keyword evidence="6" id="KW-0472">Membrane</keyword>
<dbReference type="InterPro" id="IPR012910">
    <property type="entry name" value="Plug_dom"/>
</dbReference>
<feature type="domain" description="TonB-dependent receptor plug" evidence="9">
    <location>
        <begin position="117"/>
        <end position="223"/>
    </location>
</feature>
<dbReference type="PANTHER" id="PTHR30069:SF29">
    <property type="entry name" value="HEMOGLOBIN AND HEMOGLOBIN-HAPTOGLOBIN-BINDING PROTEIN 1-RELATED"/>
    <property type="match status" value="1"/>
</dbReference>
<dbReference type="SUPFAM" id="SSF49464">
    <property type="entry name" value="Carboxypeptidase regulatory domain-like"/>
    <property type="match status" value="1"/>
</dbReference>
<dbReference type="InterPro" id="IPR008969">
    <property type="entry name" value="CarboxyPept-like_regulatory"/>
</dbReference>
<organism evidence="10 11">
    <name type="scientific">Dyadobacter jejuensis</name>
    <dbReference type="NCBI Taxonomy" id="1082580"/>
    <lineage>
        <taxon>Bacteria</taxon>
        <taxon>Pseudomonadati</taxon>
        <taxon>Bacteroidota</taxon>
        <taxon>Cytophagia</taxon>
        <taxon>Cytophagales</taxon>
        <taxon>Spirosomataceae</taxon>
        <taxon>Dyadobacter</taxon>
    </lineage>
</organism>
<feature type="signal peptide" evidence="8">
    <location>
        <begin position="1"/>
        <end position="19"/>
    </location>
</feature>
<name>A0A316AE88_9BACT</name>
<dbReference type="Pfam" id="PF13715">
    <property type="entry name" value="CarbopepD_reg_2"/>
    <property type="match status" value="1"/>
</dbReference>
<evidence type="ECO:0000256" key="8">
    <source>
        <dbReference type="SAM" id="SignalP"/>
    </source>
</evidence>
<keyword evidence="7" id="KW-0998">Cell outer membrane</keyword>
<comment type="subcellular location">
    <subcellularLocation>
        <location evidence="1">Cell outer membrane</location>
        <topology evidence="1">Multi-pass membrane protein</topology>
    </subcellularLocation>
</comment>
<dbReference type="Gene3D" id="2.40.170.20">
    <property type="entry name" value="TonB-dependent receptor, beta-barrel domain"/>
    <property type="match status" value="1"/>
</dbReference>
<dbReference type="GO" id="GO:0009279">
    <property type="term" value="C:cell outer membrane"/>
    <property type="evidence" value="ECO:0007669"/>
    <property type="project" value="UniProtKB-SubCell"/>
</dbReference>